<dbReference type="AlphaFoldDB" id="A0A4Y8WWY3"/>
<dbReference type="InterPro" id="IPR015947">
    <property type="entry name" value="PUA-like_sf"/>
</dbReference>
<evidence type="ECO:0000256" key="9">
    <source>
        <dbReference type="ARBA" id="ARBA00022691"/>
    </source>
</evidence>
<dbReference type="NCBIfam" id="TIGR00046">
    <property type="entry name" value="RsmE family RNA methyltransferase"/>
    <property type="match status" value="1"/>
</dbReference>
<organism evidence="15 16">
    <name type="scientific">Micrococcus flavus</name>
    <dbReference type="NCBI Taxonomy" id="384602"/>
    <lineage>
        <taxon>Bacteria</taxon>
        <taxon>Bacillati</taxon>
        <taxon>Actinomycetota</taxon>
        <taxon>Actinomycetes</taxon>
        <taxon>Micrococcales</taxon>
        <taxon>Micrococcaceae</taxon>
        <taxon>Micrococcus</taxon>
    </lineage>
</organism>
<dbReference type="InterPro" id="IPR006700">
    <property type="entry name" value="RsmE"/>
</dbReference>
<dbReference type="PANTHER" id="PTHR30027">
    <property type="entry name" value="RIBOSOMAL RNA SMALL SUBUNIT METHYLTRANSFERASE E"/>
    <property type="match status" value="1"/>
</dbReference>
<dbReference type="Gene3D" id="3.40.1280.10">
    <property type="match status" value="1"/>
</dbReference>
<dbReference type="InterPro" id="IPR029028">
    <property type="entry name" value="Alpha/beta_knot_MTases"/>
</dbReference>
<evidence type="ECO:0000313" key="15">
    <source>
        <dbReference type="EMBL" id="MBB4882613.1"/>
    </source>
</evidence>
<feature type="domain" description="Ribosomal RNA small subunit methyltransferase E PUA-like" evidence="14">
    <location>
        <begin position="24"/>
        <end position="70"/>
    </location>
</feature>
<keyword evidence="16" id="KW-1185">Reference proteome</keyword>
<feature type="domain" description="Ribosomal RNA small subunit methyltransferase E methyltransferase" evidence="13">
    <location>
        <begin position="81"/>
        <end position="250"/>
    </location>
</feature>
<evidence type="ECO:0000256" key="2">
    <source>
        <dbReference type="ARBA" id="ARBA00005528"/>
    </source>
</evidence>
<dbReference type="InterPro" id="IPR046887">
    <property type="entry name" value="RsmE_PUA-like"/>
</dbReference>
<evidence type="ECO:0000256" key="6">
    <source>
        <dbReference type="ARBA" id="ARBA00022552"/>
    </source>
</evidence>
<evidence type="ECO:0000256" key="10">
    <source>
        <dbReference type="ARBA" id="ARBA00025699"/>
    </source>
</evidence>
<dbReference type="InterPro" id="IPR029026">
    <property type="entry name" value="tRNA_m1G_MTases_N"/>
</dbReference>
<dbReference type="PIRSF" id="PIRSF015601">
    <property type="entry name" value="MTase_slr0722"/>
    <property type="match status" value="1"/>
</dbReference>
<keyword evidence="8 12" id="KW-0808">Transferase</keyword>
<dbReference type="InterPro" id="IPR046886">
    <property type="entry name" value="RsmE_MTase_dom"/>
</dbReference>
<evidence type="ECO:0000256" key="1">
    <source>
        <dbReference type="ARBA" id="ARBA00004496"/>
    </source>
</evidence>
<evidence type="ECO:0000256" key="8">
    <source>
        <dbReference type="ARBA" id="ARBA00022679"/>
    </source>
</evidence>
<comment type="function">
    <text evidence="10 12">Specifically methylates the N3 position of the uracil ring of uridine 1498 (m3U1498) in 16S rRNA. Acts on the fully assembled 30S ribosomal subunit.</text>
</comment>
<keyword evidence="5 12" id="KW-0963">Cytoplasm</keyword>
<dbReference type="SUPFAM" id="SSF75217">
    <property type="entry name" value="alpha/beta knot"/>
    <property type="match status" value="1"/>
</dbReference>
<evidence type="ECO:0000256" key="11">
    <source>
        <dbReference type="ARBA" id="ARBA00047944"/>
    </source>
</evidence>
<comment type="subcellular location">
    <subcellularLocation>
        <location evidence="1 12">Cytoplasm</location>
    </subcellularLocation>
</comment>
<comment type="caution">
    <text evidence="15">The sequence shown here is derived from an EMBL/GenBank/DDBJ whole genome shotgun (WGS) entry which is preliminary data.</text>
</comment>
<dbReference type="RefSeq" id="WP_135030864.1">
    <property type="nucleotide sequence ID" value="NZ_BMLA01000001.1"/>
</dbReference>
<evidence type="ECO:0000256" key="12">
    <source>
        <dbReference type="PIRNR" id="PIRNR015601"/>
    </source>
</evidence>
<dbReference type="Pfam" id="PF20260">
    <property type="entry name" value="PUA_4"/>
    <property type="match status" value="1"/>
</dbReference>
<keyword evidence="6 12" id="KW-0698">rRNA processing</keyword>
<dbReference type="EC" id="2.1.1.193" evidence="3 12"/>
<dbReference type="Proteomes" id="UP000560081">
    <property type="component" value="Unassembled WGS sequence"/>
</dbReference>
<protein>
    <recommendedName>
        <fullName evidence="4 12">Ribosomal RNA small subunit methyltransferase E</fullName>
        <ecNumber evidence="3 12">2.1.1.193</ecNumber>
    </recommendedName>
</protein>
<evidence type="ECO:0000259" key="13">
    <source>
        <dbReference type="Pfam" id="PF04452"/>
    </source>
</evidence>
<evidence type="ECO:0000256" key="5">
    <source>
        <dbReference type="ARBA" id="ARBA00022490"/>
    </source>
</evidence>
<dbReference type="GO" id="GO:0005737">
    <property type="term" value="C:cytoplasm"/>
    <property type="evidence" value="ECO:0007669"/>
    <property type="project" value="UniProtKB-SubCell"/>
</dbReference>
<evidence type="ECO:0000256" key="4">
    <source>
        <dbReference type="ARBA" id="ARBA00013673"/>
    </source>
</evidence>
<dbReference type="CDD" id="cd18084">
    <property type="entry name" value="RsmE-like"/>
    <property type="match status" value="1"/>
</dbReference>
<sequence length="256" mass="26208">MTAPLFLLAPGALDGVGPGAEVVLTGAEARHAGASMRLETGEAVLVADGAGARARGTVVSAAADEVRVRVEESTPEPAPAPRLVLVQALSKGDRDLMAVQAATELGVDAVVPWEAERSIVRWKGAKADRAHRKWEDTVRAAAKQARRGRVPEVRAAVSGARVAELARTPAHDGGARLVLVLHEAAEQGLSAVSEAELAGASEVLLVVGPEGGVSEAELAAAVDAGARPVLLGPHVLRASTAGPAALAVLQHRLGRW</sequence>
<comment type="catalytic activity">
    <reaction evidence="11 12">
        <text>uridine(1498) in 16S rRNA + S-adenosyl-L-methionine = N(3)-methyluridine(1498) in 16S rRNA + S-adenosyl-L-homocysteine + H(+)</text>
        <dbReference type="Rhea" id="RHEA:42920"/>
        <dbReference type="Rhea" id="RHEA-COMP:10283"/>
        <dbReference type="Rhea" id="RHEA-COMP:10284"/>
        <dbReference type="ChEBI" id="CHEBI:15378"/>
        <dbReference type="ChEBI" id="CHEBI:57856"/>
        <dbReference type="ChEBI" id="CHEBI:59789"/>
        <dbReference type="ChEBI" id="CHEBI:65315"/>
        <dbReference type="ChEBI" id="CHEBI:74502"/>
        <dbReference type="EC" id="2.1.1.193"/>
    </reaction>
</comment>
<evidence type="ECO:0000313" key="16">
    <source>
        <dbReference type="Proteomes" id="UP000560081"/>
    </source>
</evidence>
<dbReference type="OrthoDB" id="9808126at2"/>
<evidence type="ECO:0000259" key="14">
    <source>
        <dbReference type="Pfam" id="PF20260"/>
    </source>
</evidence>
<name>A0A4Y8WWY3_9MICC</name>
<keyword evidence="7 12" id="KW-0489">Methyltransferase</keyword>
<dbReference type="GO" id="GO:0070475">
    <property type="term" value="P:rRNA base methylation"/>
    <property type="evidence" value="ECO:0007669"/>
    <property type="project" value="TreeGrafter"/>
</dbReference>
<proteinExistence type="inferred from homology"/>
<dbReference type="Pfam" id="PF04452">
    <property type="entry name" value="Methyltrans_RNA"/>
    <property type="match status" value="1"/>
</dbReference>
<keyword evidence="9 12" id="KW-0949">S-adenosyl-L-methionine</keyword>
<dbReference type="GO" id="GO:0070042">
    <property type="term" value="F:rRNA (uridine-N3-)-methyltransferase activity"/>
    <property type="evidence" value="ECO:0007669"/>
    <property type="project" value="TreeGrafter"/>
</dbReference>
<reference evidence="15 16" key="1">
    <citation type="submission" date="2020-08" db="EMBL/GenBank/DDBJ databases">
        <title>Sequencing the genomes of 1000 actinobacteria strains.</title>
        <authorList>
            <person name="Klenk H.-P."/>
        </authorList>
    </citation>
    <scope>NUCLEOTIDE SEQUENCE [LARGE SCALE GENOMIC DNA]</scope>
    <source>
        <strain evidence="15 16">DSM 19079</strain>
    </source>
</reference>
<gene>
    <name evidence="15" type="ORF">BJ976_000964</name>
</gene>
<accession>A0A4Y8WWY3</accession>
<dbReference type="Gene3D" id="2.40.240.20">
    <property type="entry name" value="Hypothetical PUA domain-like, domain 1"/>
    <property type="match status" value="1"/>
</dbReference>
<dbReference type="PANTHER" id="PTHR30027:SF3">
    <property type="entry name" value="16S RRNA (URACIL(1498)-N(3))-METHYLTRANSFERASE"/>
    <property type="match status" value="1"/>
</dbReference>
<evidence type="ECO:0000256" key="3">
    <source>
        <dbReference type="ARBA" id="ARBA00012328"/>
    </source>
</evidence>
<dbReference type="NCBIfam" id="NF008693">
    <property type="entry name" value="PRK11713.2-3"/>
    <property type="match status" value="1"/>
</dbReference>
<dbReference type="EMBL" id="JACHMC010000001">
    <property type="protein sequence ID" value="MBB4882613.1"/>
    <property type="molecule type" value="Genomic_DNA"/>
</dbReference>
<comment type="similarity">
    <text evidence="2 12">Belongs to the RNA methyltransferase RsmE family.</text>
</comment>
<dbReference type="SUPFAM" id="SSF88697">
    <property type="entry name" value="PUA domain-like"/>
    <property type="match status" value="1"/>
</dbReference>
<evidence type="ECO:0000256" key="7">
    <source>
        <dbReference type="ARBA" id="ARBA00022603"/>
    </source>
</evidence>